<evidence type="ECO:0000313" key="3">
    <source>
        <dbReference type="Proteomes" id="UP001227230"/>
    </source>
</evidence>
<accession>A0ABY9DDG5</accession>
<sequence length="94" mass="10920">MLVGQNGGCEYPDGRSENLRSGGKSAGKIPDVRYPDGMSAEREFRMRDIRMECRRRRNPDVRHLGGMRRGRFPDAICPGEMRREGFQMRYVRVE</sequence>
<proteinExistence type="predicted"/>
<dbReference type="Proteomes" id="UP001227230">
    <property type="component" value="Chromosome 15"/>
</dbReference>
<evidence type="ECO:0000313" key="2">
    <source>
        <dbReference type="EMBL" id="WKA05420.1"/>
    </source>
</evidence>
<organism evidence="2 3">
    <name type="scientific">Vitis vinifera</name>
    <name type="common">Grape</name>
    <dbReference type="NCBI Taxonomy" id="29760"/>
    <lineage>
        <taxon>Eukaryota</taxon>
        <taxon>Viridiplantae</taxon>
        <taxon>Streptophyta</taxon>
        <taxon>Embryophyta</taxon>
        <taxon>Tracheophyta</taxon>
        <taxon>Spermatophyta</taxon>
        <taxon>Magnoliopsida</taxon>
        <taxon>eudicotyledons</taxon>
        <taxon>Gunneridae</taxon>
        <taxon>Pentapetalae</taxon>
        <taxon>rosids</taxon>
        <taxon>Vitales</taxon>
        <taxon>Vitaceae</taxon>
        <taxon>Viteae</taxon>
        <taxon>Vitis</taxon>
    </lineage>
</organism>
<reference evidence="2 3" key="1">
    <citation type="journal article" date="2023" name="Hortic Res">
        <title>The complete reference genome for grapevine (Vitis vinifera L.) genetics and breeding.</title>
        <authorList>
            <person name="Shi X."/>
            <person name="Cao S."/>
            <person name="Wang X."/>
            <person name="Huang S."/>
            <person name="Wang Y."/>
            <person name="Liu Z."/>
            <person name="Liu W."/>
            <person name="Leng X."/>
            <person name="Peng Y."/>
            <person name="Wang N."/>
            <person name="Wang Y."/>
            <person name="Ma Z."/>
            <person name="Xu X."/>
            <person name="Zhang F."/>
            <person name="Xue H."/>
            <person name="Zhong H."/>
            <person name="Wang Y."/>
            <person name="Zhang K."/>
            <person name="Velt A."/>
            <person name="Avia K."/>
            <person name="Holtgrawe D."/>
            <person name="Grimplet J."/>
            <person name="Matus J.T."/>
            <person name="Ware D."/>
            <person name="Wu X."/>
            <person name="Wang H."/>
            <person name="Liu C."/>
            <person name="Fang Y."/>
            <person name="Rustenholz C."/>
            <person name="Cheng Z."/>
            <person name="Xiao H."/>
            <person name="Zhou Y."/>
        </authorList>
    </citation>
    <scope>NUCLEOTIDE SEQUENCE [LARGE SCALE GENOMIC DNA]</scope>
    <source>
        <strain evidence="3">cv. Pinot noir / PN40024</strain>
        <tissue evidence="2">Leaf</tissue>
    </source>
</reference>
<gene>
    <name evidence="2" type="ORF">VitviT2T_023388</name>
</gene>
<protein>
    <submittedName>
        <fullName evidence="2">Uncharacterized protein</fullName>
    </submittedName>
</protein>
<evidence type="ECO:0000256" key="1">
    <source>
        <dbReference type="SAM" id="MobiDB-lite"/>
    </source>
</evidence>
<dbReference type="EMBL" id="CP126662">
    <property type="protein sequence ID" value="WKA05420.1"/>
    <property type="molecule type" value="Genomic_DNA"/>
</dbReference>
<name>A0ABY9DDG5_VITVI</name>
<feature type="region of interest" description="Disordered" evidence="1">
    <location>
        <begin position="1"/>
        <end position="37"/>
    </location>
</feature>
<keyword evidence="3" id="KW-1185">Reference proteome</keyword>